<dbReference type="KEGG" id="pter:C2L65_07150"/>
<evidence type="ECO:0000313" key="2">
    <source>
        <dbReference type="Proteomes" id="UP000243502"/>
    </source>
</evidence>
<name>A0A2I8EII1_9BURK</name>
<dbReference type="InterPro" id="IPR001920">
    <property type="entry name" value="Asp/Glu_race"/>
</dbReference>
<dbReference type="RefSeq" id="WP_042311384.1">
    <property type="nucleotide sequence ID" value="NZ_CP026111.1"/>
</dbReference>
<protein>
    <submittedName>
        <fullName evidence="1">Asp/Glu racemase</fullName>
    </submittedName>
</protein>
<reference evidence="1 2" key="1">
    <citation type="submission" date="2018-01" db="EMBL/GenBank/DDBJ databases">
        <title>Species boundaries and ecological features among Paraburkholderia terrae DSMZ17804T, P. hospita DSMZ17164T and P. caribensis DSMZ13236T.</title>
        <authorList>
            <person name="Pratama A.A."/>
        </authorList>
    </citation>
    <scope>NUCLEOTIDE SEQUENCE [LARGE SCALE GENOMIC DNA]</scope>
    <source>
        <strain evidence="1 2">DSM 17804</strain>
    </source>
</reference>
<organism evidence="1 2">
    <name type="scientific">Paraburkholderia terrae</name>
    <dbReference type="NCBI Taxonomy" id="311230"/>
    <lineage>
        <taxon>Bacteria</taxon>
        <taxon>Pseudomonadati</taxon>
        <taxon>Pseudomonadota</taxon>
        <taxon>Betaproteobacteria</taxon>
        <taxon>Burkholderiales</taxon>
        <taxon>Burkholderiaceae</taxon>
        <taxon>Paraburkholderia</taxon>
    </lineage>
</organism>
<dbReference type="Proteomes" id="UP000243502">
    <property type="component" value="Chromosome 1"/>
</dbReference>
<accession>A0A2I8EII1</accession>
<dbReference type="Pfam" id="PF01177">
    <property type="entry name" value="Asp_Glu_race"/>
    <property type="match status" value="1"/>
</dbReference>
<sequence length="214" mass="22167">MRIACLHTADSNVAVFDTVAQQLNLPQGSLHHEVRADLLAAAELARGLTPDIERQTCDALLNLGRGADVVLLTCSTLGLCITVVSANAPVPMIRVDSALAEEATRAGGKVIALCAVETTLAPTARIFTDAAKRSGAEVEIRLVQDAWQLFRAGEHAAYLAKIAAATEDAYQDGATIVALAQASMAGAAALLTQAMKPLTSPASGLIAAMNALRP</sequence>
<dbReference type="Gene3D" id="3.40.50.1860">
    <property type="match status" value="2"/>
</dbReference>
<dbReference type="OrthoDB" id="6497321at2"/>
<dbReference type="AlphaFoldDB" id="A0A2I8EII1"/>
<dbReference type="GO" id="GO:0047661">
    <property type="term" value="F:amino-acid racemase activity"/>
    <property type="evidence" value="ECO:0007669"/>
    <property type="project" value="InterPro"/>
</dbReference>
<gene>
    <name evidence="1" type="ORF">C2L65_07150</name>
</gene>
<dbReference type="InterPro" id="IPR015942">
    <property type="entry name" value="Asp/Glu/hydantoin_racemase"/>
</dbReference>
<dbReference type="EMBL" id="CP026111">
    <property type="protein sequence ID" value="AUT59397.1"/>
    <property type="molecule type" value="Genomic_DNA"/>
</dbReference>
<evidence type="ECO:0000313" key="1">
    <source>
        <dbReference type="EMBL" id="AUT59397.1"/>
    </source>
</evidence>
<proteinExistence type="predicted"/>